<dbReference type="Gene3D" id="3.40.640.10">
    <property type="entry name" value="Type I PLP-dependent aspartate aminotransferase-like (Major domain)"/>
    <property type="match status" value="1"/>
</dbReference>
<dbReference type="CDD" id="cd00610">
    <property type="entry name" value="OAT_like"/>
    <property type="match status" value="1"/>
</dbReference>
<dbReference type="SUPFAM" id="SSF53383">
    <property type="entry name" value="PLP-dependent transferases"/>
    <property type="match status" value="1"/>
</dbReference>
<dbReference type="InterPro" id="IPR050103">
    <property type="entry name" value="Class-III_PLP-dep_AT"/>
</dbReference>
<name>A0A174QWW4_9FIRM</name>
<dbReference type="RefSeq" id="WP_006873325.1">
    <property type="nucleotide sequence ID" value="NZ_CABIWA010000014.1"/>
</dbReference>
<evidence type="ECO:0000313" key="9">
    <source>
        <dbReference type="Proteomes" id="UP000095765"/>
    </source>
</evidence>
<dbReference type="InterPro" id="IPR015422">
    <property type="entry name" value="PyrdxlP-dep_Trfase_small"/>
</dbReference>
<evidence type="ECO:0000256" key="4">
    <source>
        <dbReference type="ARBA" id="ARBA00022679"/>
    </source>
</evidence>
<keyword evidence="4 8" id="KW-0808">Transferase</keyword>
<dbReference type="NCBIfam" id="NF002325">
    <property type="entry name" value="PRK01278.1"/>
    <property type="match status" value="1"/>
</dbReference>
<dbReference type="InterPro" id="IPR015424">
    <property type="entry name" value="PyrdxlP-dep_Trfase"/>
</dbReference>
<dbReference type="Gene3D" id="3.90.1150.10">
    <property type="entry name" value="Aspartate Aminotransferase, domain 1"/>
    <property type="match status" value="1"/>
</dbReference>
<dbReference type="InterPro" id="IPR015421">
    <property type="entry name" value="PyrdxlP-dep_Trfase_major"/>
</dbReference>
<dbReference type="InterPro" id="IPR004636">
    <property type="entry name" value="AcOrn/SuccOrn_fam"/>
</dbReference>
<gene>
    <name evidence="8" type="primary">argD</name>
    <name evidence="8" type="ORF">ERS852551_01907</name>
</gene>
<dbReference type="EC" id="2.6.1.11" evidence="8"/>
<dbReference type="AlphaFoldDB" id="A0A174QWW4"/>
<dbReference type="GO" id="GO:0030170">
    <property type="term" value="F:pyridoxal phosphate binding"/>
    <property type="evidence" value="ECO:0007669"/>
    <property type="project" value="InterPro"/>
</dbReference>
<dbReference type="InterPro" id="IPR049704">
    <property type="entry name" value="Aminotrans_3_PPA_site"/>
</dbReference>
<comment type="cofactor">
    <cofactor evidence="1">
        <name>pyridoxal 5'-phosphate</name>
        <dbReference type="ChEBI" id="CHEBI:597326"/>
    </cofactor>
</comment>
<dbReference type="Pfam" id="PF00202">
    <property type="entry name" value="Aminotran_3"/>
    <property type="match status" value="1"/>
</dbReference>
<evidence type="ECO:0000256" key="2">
    <source>
        <dbReference type="ARBA" id="ARBA00022576"/>
    </source>
</evidence>
<accession>A0A174QWW4</accession>
<dbReference type="InterPro" id="IPR005814">
    <property type="entry name" value="Aminotrans_3"/>
</dbReference>
<comment type="pathway">
    <text evidence="6">Amino-acid biosynthesis.</text>
</comment>
<dbReference type="PANTHER" id="PTHR11986">
    <property type="entry name" value="AMINOTRANSFERASE CLASS III"/>
    <property type="match status" value="1"/>
</dbReference>
<dbReference type="GO" id="GO:0006526">
    <property type="term" value="P:L-arginine biosynthetic process"/>
    <property type="evidence" value="ECO:0007669"/>
    <property type="project" value="UniProtKB-ARBA"/>
</dbReference>
<dbReference type="NCBIfam" id="TIGR00707">
    <property type="entry name" value="argD"/>
    <property type="match status" value="1"/>
</dbReference>
<proteinExistence type="inferred from homology"/>
<dbReference type="GO" id="GO:0042802">
    <property type="term" value="F:identical protein binding"/>
    <property type="evidence" value="ECO:0007669"/>
    <property type="project" value="TreeGrafter"/>
</dbReference>
<evidence type="ECO:0000256" key="3">
    <source>
        <dbReference type="ARBA" id="ARBA00022605"/>
    </source>
</evidence>
<keyword evidence="3" id="KW-0028">Amino-acid biosynthesis</keyword>
<dbReference type="FunFam" id="3.40.640.10:FF:000004">
    <property type="entry name" value="Acetylornithine aminotransferase"/>
    <property type="match status" value="1"/>
</dbReference>
<evidence type="ECO:0000256" key="1">
    <source>
        <dbReference type="ARBA" id="ARBA00001933"/>
    </source>
</evidence>
<keyword evidence="5 7" id="KW-0663">Pyridoxal phosphate</keyword>
<reference evidence="8 9" key="1">
    <citation type="submission" date="2015-09" db="EMBL/GenBank/DDBJ databases">
        <authorList>
            <consortium name="Pathogen Informatics"/>
        </authorList>
    </citation>
    <scope>NUCLEOTIDE SEQUENCE [LARGE SCALE GENOMIC DNA]</scope>
    <source>
        <strain evidence="8 9">2789STDY5834939</strain>
    </source>
</reference>
<dbReference type="PIRSF" id="PIRSF000521">
    <property type="entry name" value="Transaminase_4ab_Lys_Orn"/>
    <property type="match status" value="1"/>
</dbReference>
<evidence type="ECO:0000256" key="5">
    <source>
        <dbReference type="ARBA" id="ARBA00022898"/>
    </source>
</evidence>
<dbReference type="PROSITE" id="PS00600">
    <property type="entry name" value="AA_TRANSFER_CLASS_3"/>
    <property type="match status" value="1"/>
</dbReference>
<sequence length="388" mass="40797">MGVAQRDQQYIAPTYARSPLEAACGAGAVCTGADGRRYIDFSSGIGVNSLGFCDPGWVAAVSGQAAKLQHLSNLYYTGPMVDLAELLCKRTFAKKVFFANSGAEANEGMIKAARKYSFDRYGKGRHTIISLVNSFHGRTVTTLSATGQDVFHQYFDPFTEGFRFIPAGDTGALRAAVEGGGVCGVLLELIQGEGGVVPLDKAFVDAAAALCRENDLLLMVDEVQTGVGRTGRLLCCEHYGVTPDLVSLAKGLGGGLPIGAVLLGEKCADTLGPGVHGSTFGGNPVACAGACEVLRRLDGALLCEVEEKGAYITERVLAMPRVKRVDGKGLMLGVTLGGMDSKTAAAACLEHGLIILTAKEKLRMLPPLTITYAEIDEGLQSLREVLSQ</sequence>
<dbReference type="EMBL" id="CZBE01000012">
    <property type="protein sequence ID" value="CUP77702.1"/>
    <property type="molecule type" value="Genomic_DNA"/>
</dbReference>
<dbReference type="Proteomes" id="UP000095765">
    <property type="component" value="Unassembled WGS sequence"/>
</dbReference>
<evidence type="ECO:0000256" key="7">
    <source>
        <dbReference type="RuleBase" id="RU003560"/>
    </source>
</evidence>
<evidence type="ECO:0000256" key="6">
    <source>
        <dbReference type="ARBA" id="ARBA00029440"/>
    </source>
</evidence>
<protein>
    <submittedName>
        <fullName evidence="8">Acetylornithine aminotransferase</fullName>
        <ecNumber evidence="8">2.6.1.11</ecNumber>
    </submittedName>
</protein>
<evidence type="ECO:0000313" key="8">
    <source>
        <dbReference type="EMBL" id="CUP77702.1"/>
    </source>
</evidence>
<dbReference type="PANTHER" id="PTHR11986:SF79">
    <property type="entry name" value="ACETYLORNITHINE AMINOTRANSFERASE, MITOCHONDRIAL"/>
    <property type="match status" value="1"/>
</dbReference>
<dbReference type="OrthoDB" id="9807885at2"/>
<organism evidence="8 9">
    <name type="scientific">Anaerotruncus colihominis</name>
    <dbReference type="NCBI Taxonomy" id="169435"/>
    <lineage>
        <taxon>Bacteria</taxon>
        <taxon>Bacillati</taxon>
        <taxon>Bacillota</taxon>
        <taxon>Clostridia</taxon>
        <taxon>Eubacteriales</taxon>
        <taxon>Oscillospiraceae</taxon>
        <taxon>Anaerotruncus</taxon>
    </lineage>
</organism>
<keyword evidence="2 8" id="KW-0032">Aminotransferase</keyword>
<dbReference type="GO" id="GO:0003992">
    <property type="term" value="F:N2-acetyl-L-ornithine:2-oxoglutarate 5-aminotransferase activity"/>
    <property type="evidence" value="ECO:0007669"/>
    <property type="project" value="UniProtKB-EC"/>
</dbReference>
<comment type="similarity">
    <text evidence="7">Belongs to the class-III pyridoxal-phosphate-dependent aminotransferase family.</text>
</comment>